<dbReference type="Pfam" id="PF04024">
    <property type="entry name" value="PspC"/>
    <property type="match status" value="1"/>
</dbReference>
<evidence type="ECO:0000313" key="3">
    <source>
        <dbReference type="EMBL" id="QQK82035.1"/>
    </source>
</evidence>
<dbReference type="EMBL" id="CP054706">
    <property type="protein sequence ID" value="QQK82035.1"/>
    <property type="molecule type" value="Genomic_DNA"/>
</dbReference>
<reference evidence="3 4" key="1">
    <citation type="submission" date="2020-06" db="EMBL/GenBank/DDBJ databases">
        <title>Genomic analysis of Salicibibacter sp. NKC21-4.</title>
        <authorList>
            <person name="Oh Y.J."/>
        </authorList>
    </citation>
    <scope>NUCLEOTIDE SEQUENCE [LARGE SCALE GENOMIC DNA]</scope>
    <source>
        <strain evidence="3 4">NKC21-4</strain>
    </source>
</reference>
<keyword evidence="1" id="KW-0812">Transmembrane</keyword>
<name>A0A7T6ZEL3_9BACI</name>
<dbReference type="KEGG" id="scib:HUG20_16875"/>
<dbReference type="Proteomes" id="UP000595349">
    <property type="component" value="Chromosome"/>
</dbReference>
<feature type="transmembrane region" description="Helical" evidence="1">
    <location>
        <begin position="34"/>
        <end position="53"/>
    </location>
</feature>
<protein>
    <submittedName>
        <fullName evidence="3">PspC domain-containing protein</fullName>
    </submittedName>
</protein>
<dbReference type="AlphaFoldDB" id="A0A7T6ZEL3"/>
<dbReference type="InterPro" id="IPR007168">
    <property type="entry name" value="Phageshock_PspC_N"/>
</dbReference>
<gene>
    <name evidence="3" type="ORF">HUG20_16875</name>
</gene>
<organism evidence="3 4">
    <name type="scientific">Salicibibacter cibi</name>
    <dbReference type="NCBI Taxonomy" id="2743001"/>
    <lineage>
        <taxon>Bacteria</taxon>
        <taxon>Bacillati</taxon>
        <taxon>Bacillota</taxon>
        <taxon>Bacilli</taxon>
        <taxon>Bacillales</taxon>
        <taxon>Bacillaceae</taxon>
        <taxon>Salicibibacter</taxon>
    </lineage>
</organism>
<evidence type="ECO:0000259" key="2">
    <source>
        <dbReference type="Pfam" id="PF04024"/>
    </source>
</evidence>
<keyword evidence="1" id="KW-1133">Transmembrane helix</keyword>
<proteinExistence type="predicted"/>
<keyword evidence="4" id="KW-1185">Reference proteome</keyword>
<keyword evidence="1" id="KW-0472">Membrane</keyword>
<feature type="domain" description="Phage shock protein PspC N-terminal" evidence="2">
    <location>
        <begin position="3"/>
        <end position="53"/>
    </location>
</feature>
<accession>A0A7T6ZEL3</accession>
<evidence type="ECO:0000256" key="1">
    <source>
        <dbReference type="SAM" id="Phobius"/>
    </source>
</evidence>
<evidence type="ECO:0000313" key="4">
    <source>
        <dbReference type="Proteomes" id="UP000595349"/>
    </source>
</evidence>
<sequence length="60" mass="6289">MLKKLQKSSTDKAIVGVCGGIAEYIGMPSIAVRLIFLITPAAPVIYIILGATLSEKSPSL</sequence>